<sequence length="240" mass="25992">MDNYNNRRTVNPDTAGLNKFFVKVYQYMAMALLVSFVTAYIGVKFFAQQIAAIFTNPIMSLVMFAVMIGFVYLFSKRVYSNPGAAFGMLMGYSVLNGATFAVIGLSFDVATIGMALAGATALFAGMAIYGYTTKRSLASWRGILFGAMIALIIVGLLNIFFFNSLVYLVTAIIGVIVFAAMTAYDMNTLKSMYFQFSESGAGATAEQGLAVSGALNLYLDFVNIFLYLLQIFGLGGSNND</sequence>
<dbReference type="Proteomes" id="UP000051992">
    <property type="component" value="Unassembled WGS sequence"/>
</dbReference>
<dbReference type="InterPro" id="IPR006214">
    <property type="entry name" value="Bax_inhibitor_1-related"/>
</dbReference>
<feature type="transmembrane region" description="Helical" evidence="6">
    <location>
        <begin position="86"/>
        <end position="106"/>
    </location>
</feature>
<gene>
    <name evidence="7" type="ORF">IV50_GL000072</name>
</gene>
<protein>
    <submittedName>
        <fullName evidence="7">Integral membrane protein</fullName>
    </submittedName>
</protein>
<comment type="subcellular location">
    <subcellularLocation>
        <location evidence="1">Membrane</location>
        <topology evidence="1">Multi-pass membrane protein</topology>
    </subcellularLocation>
</comment>
<dbReference type="EMBL" id="JQBM01000001">
    <property type="protein sequence ID" value="KRN46809.1"/>
    <property type="molecule type" value="Genomic_DNA"/>
</dbReference>
<comment type="similarity">
    <text evidence="2 6">Belongs to the BI1 family.</text>
</comment>
<dbReference type="Pfam" id="PF01027">
    <property type="entry name" value="Bax1-I"/>
    <property type="match status" value="1"/>
</dbReference>
<evidence type="ECO:0000256" key="1">
    <source>
        <dbReference type="ARBA" id="ARBA00004141"/>
    </source>
</evidence>
<keyword evidence="5 6" id="KW-0472">Membrane</keyword>
<dbReference type="PANTHER" id="PTHR23291">
    <property type="entry name" value="BAX INHIBITOR-RELATED"/>
    <property type="match status" value="1"/>
</dbReference>
<accession>A0A0R2H1F6</accession>
<feature type="transmembrane region" description="Helical" evidence="6">
    <location>
        <begin position="53"/>
        <end position="74"/>
    </location>
</feature>
<proteinExistence type="inferred from homology"/>
<evidence type="ECO:0000313" key="8">
    <source>
        <dbReference type="Proteomes" id="UP000051992"/>
    </source>
</evidence>
<dbReference type="PANTHER" id="PTHR23291:SF50">
    <property type="entry name" value="PROTEIN LIFEGUARD 4"/>
    <property type="match status" value="1"/>
</dbReference>
<feature type="transmembrane region" description="Helical" evidence="6">
    <location>
        <begin position="27"/>
        <end position="47"/>
    </location>
</feature>
<organism evidence="7 8">
    <name type="scientific">Weissella viridescens</name>
    <name type="common">Lactobacillus viridescens</name>
    <dbReference type="NCBI Taxonomy" id="1629"/>
    <lineage>
        <taxon>Bacteria</taxon>
        <taxon>Bacillati</taxon>
        <taxon>Bacillota</taxon>
        <taxon>Bacilli</taxon>
        <taxon>Lactobacillales</taxon>
        <taxon>Lactobacillaceae</taxon>
        <taxon>Weissella</taxon>
    </lineage>
</organism>
<evidence type="ECO:0000256" key="4">
    <source>
        <dbReference type="ARBA" id="ARBA00022989"/>
    </source>
</evidence>
<dbReference type="GO" id="GO:0016020">
    <property type="term" value="C:membrane"/>
    <property type="evidence" value="ECO:0007669"/>
    <property type="project" value="UniProtKB-SubCell"/>
</dbReference>
<keyword evidence="3 6" id="KW-0812">Transmembrane</keyword>
<reference evidence="7 8" key="1">
    <citation type="journal article" date="2015" name="Genome Announc.">
        <title>Expanding the biotechnology potential of lactobacilli through comparative genomics of 213 strains and associated genera.</title>
        <authorList>
            <person name="Sun Z."/>
            <person name="Harris H.M."/>
            <person name="McCann A."/>
            <person name="Guo C."/>
            <person name="Argimon S."/>
            <person name="Zhang W."/>
            <person name="Yang X."/>
            <person name="Jeffery I.B."/>
            <person name="Cooney J.C."/>
            <person name="Kagawa T.F."/>
            <person name="Liu W."/>
            <person name="Song Y."/>
            <person name="Salvetti E."/>
            <person name="Wrobel A."/>
            <person name="Rasinkangas P."/>
            <person name="Parkhill J."/>
            <person name="Rea M.C."/>
            <person name="O'Sullivan O."/>
            <person name="Ritari J."/>
            <person name="Douillard F.P."/>
            <person name="Paul Ross R."/>
            <person name="Yang R."/>
            <person name="Briner A.E."/>
            <person name="Felis G.E."/>
            <person name="de Vos W.M."/>
            <person name="Barrangou R."/>
            <person name="Klaenhammer T.R."/>
            <person name="Caufield P.W."/>
            <person name="Cui Y."/>
            <person name="Zhang H."/>
            <person name="O'Toole P.W."/>
        </authorList>
    </citation>
    <scope>NUCLEOTIDE SEQUENCE [LARGE SCALE GENOMIC DNA]</scope>
    <source>
        <strain evidence="7 8">DSM 20410</strain>
    </source>
</reference>
<keyword evidence="8" id="KW-1185">Reference proteome</keyword>
<evidence type="ECO:0000256" key="3">
    <source>
        <dbReference type="ARBA" id="ARBA00022692"/>
    </source>
</evidence>
<evidence type="ECO:0000256" key="5">
    <source>
        <dbReference type="ARBA" id="ARBA00023136"/>
    </source>
</evidence>
<dbReference type="PATRIC" id="fig|1629.5.peg.75"/>
<dbReference type="AlphaFoldDB" id="A0A0R2H1F6"/>
<evidence type="ECO:0000313" key="7">
    <source>
        <dbReference type="EMBL" id="KRN46809.1"/>
    </source>
</evidence>
<feature type="transmembrane region" description="Helical" evidence="6">
    <location>
        <begin position="143"/>
        <end position="161"/>
    </location>
</feature>
<dbReference type="OrthoDB" id="9793828at2"/>
<dbReference type="RefSeq" id="WP_057743451.1">
    <property type="nucleotide sequence ID" value="NZ_BJLU01000001.1"/>
</dbReference>
<feature type="transmembrane region" description="Helical" evidence="6">
    <location>
        <begin position="167"/>
        <end position="184"/>
    </location>
</feature>
<keyword evidence="4 6" id="KW-1133">Transmembrane helix</keyword>
<feature type="transmembrane region" description="Helical" evidence="6">
    <location>
        <begin position="112"/>
        <end position="131"/>
    </location>
</feature>
<name>A0A0R2H1F6_WEIVI</name>
<dbReference type="CDD" id="cd10432">
    <property type="entry name" value="BI-1-like_bacterial"/>
    <property type="match status" value="1"/>
</dbReference>
<evidence type="ECO:0000256" key="2">
    <source>
        <dbReference type="ARBA" id="ARBA00010350"/>
    </source>
</evidence>
<evidence type="ECO:0000256" key="6">
    <source>
        <dbReference type="RuleBase" id="RU004379"/>
    </source>
</evidence>
<comment type="caution">
    <text evidence="7">The sequence shown here is derived from an EMBL/GenBank/DDBJ whole genome shotgun (WGS) entry which is preliminary data.</text>
</comment>